<accession>A0A1E7F7X7</accession>
<sequence>MSSSLSDEQQQQQQQQQHSNHDEEETPSSTEEGDETSTTTITANTTSATTAAYTSTNTTTAIISKNDLMELIKAVKFANPDYSQRDVYKEIVNEIPIKFPQYSSSVNDTTITLNDIKKVWKKAVLLPLQQQQNQSDNNNNDLAERLRKMNTTPEVYTIGVSSGVGSGSGTGSSSSTETTTSASAAKDYIELYLKQLLVEEKEKSRLILQDYVHVFLDVPADSSGSKPHQALINFQQPTKTKSSSSITTSSENKKKTTGGSKGNKKKGGNRGKKTTTAATATAVVVAVESSPTPSPLPFDDAIIIKIQMAAPLTNDENEISIKHPMLLYDKERKYKTFIHPNSTLTSTSTSDHNLEEESTNNNNKNDSNNNDDGYTKISNWINTNGIGGVLGSSGGTKAYFYSRLTEIETSSNGNGQQRILSIYVKELAPSKQEW</sequence>
<gene>
    <name evidence="2" type="ORF">FRACYDRAFT_240804</name>
</gene>
<keyword evidence="3" id="KW-1185">Reference proteome</keyword>
<feature type="region of interest" description="Disordered" evidence="1">
    <location>
        <begin position="157"/>
        <end position="180"/>
    </location>
</feature>
<dbReference type="KEGG" id="fcy:FRACYDRAFT_240804"/>
<evidence type="ECO:0000313" key="2">
    <source>
        <dbReference type="EMBL" id="OEU14270.1"/>
    </source>
</evidence>
<feature type="compositionally biased region" description="Low complexity" evidence="1">
    <location>
        <begin position="238"/>
        <end position="250"/>
    </location>
</feature>
<feature type="region of interest" description="Disordered" evidence="1">
    <location>
        <begin position="341"/>
        <end position="371"/>
    </location>
</feature>
<dbReference type="OrthoDB" id="47177at2759"/>
<dbReference type="AlphaFoldDB" id="A0A1E7F7X7"/>
<feature type="compositionally biased region" description="Low complexity" evidence="1">
    <location>
        <begin position="360"/>
        <end position="371"/>
    </location>
</feature>
<dbReference type="Proteomes" id="UP000095751">
    <property type="component" value="Unassembled WGS sequence"/>
</dbReference>
<dbReference type="InParanoid" id="A0A1E7F7X7"/>
<feature type="compositionally biased region" description="Basic residues" evidence="1">
    <location>
        <begin position="262"/>
        <end position="273"/>
    </location>
</feature>
<feature type="compositionally biased region" description="Polar residues" evidence="1">
    <location>
        <begin position="222"/>
        <end position="237"/>
    </location>
</feature>
<proteinExistence type="predicted"/>
<feature type="region of interest" description="Disordered" evidence="1">
    <location>
        <begin position="222"/>
        <end position="275"/>
    </location>
</feature>
<evidence type="ECO:0000256" key="1">
    <source>
        <dbReference type="SAM" id="MobiDB-lite"/>
    </source>
</evidence>
<feature type="region of interest" description="Disordered" evidence="1">
    <location>
        <begin position="1"/>
        <end position="44"/>
    </location>
</feature>
<feature type="compositionally biased region" description="Acidic residues" evidence="1">
    <location>
        <begin position="22"/>
        <end position="35"/>
    </location>
</feature>
<name>A0A1E7F7X7_9STRA</name>
<feature type="compositionally biased region" description="Polar residues" evidence="1">
    <location>
        <begin position="341"/>
        <end position="351"/>
    </location>
</feature>
<feature type="compositionally biased region" description="Low complexity" evidence="1">
    <location>
        <begin position="171"/>
        <end position="180"/>
    </location>
</feature>
<evidence type="ECO:0000313" key="3">
    <source>
        <dbReference type="Proteomes" id="UP000095751"/>
    </source>
</evidence>
<protein>
    <submittedName>
        <fullName evidence="2">Uncharacterized protein</fullName>
    </submittedName>
</protein>
<dbReference type="EMBL" id="KV784360">
    <property type="protein sequence ID" value="OEU14270.1"/>
    <property type="molecule type" value="Genomic_DNA"/>
</dbReference>
<reference evidence="2 3" key="1">
    <citation type="submission" date="2016-09" db="EMBL/GenBank/DDBJ databases">
        <title>Extensive genetic diversity and differential bi-allelic expression allows diatom success in the polar Southern Ocean.</title>
        <authorList>
            <consortium name="DOE Joint Genome Institute"/>
            <person name="Mock T."/>
            <person name="Otillar R.P."/>
            <person name="Strauss J."/>
            <person name="Dupont C."/>
            <person name="Frickenhaus S."/>
            <person name="Maumus F."/>
            <person name="Mcmullan M."/>
            <person name="Sanges R."/>
            <person name="Schmutz J."/>
            <person name="Toseland A."/>
            <person name="Valas R."/>
            <person name="Veluchamy A."/>
            <person name="Ward B.J."/>
            <person name="Allen A."/>
            <person name="Barry K."/>
            <person name="Falciatore A."/>
            <person name="Ferrante M."/>
            <person name="Fortunato A.E."/>
            <person name="Gloeckner G."/>
            <person name="Gruber A."/>
            <person name="Hipkin R."/>
            <person name="Janech M."/>
            <person name="Kroth P."/>
            <person name="Leese F."/>
            <person name="Lindquist E."/>
            <person name="Lyon B.R."/>
            <person name="Martin J."/>
            <person name="Mayer C."/>
            <person name="Parker M."/>
            <person name="Quesneville H."/>
            <person name="Raymond J."/>
            <person name="Uhlig C."/>
            <person name="Valentin K.U."/>
            <person name="Worden A.Z."/>
            <person name="Armbrust E.V."/>
            <person name="Bowler C."/>
            <person name="Green B."/>
            <person name="Moulton V."/>
            <person name="Van Oosterhout C."/>
            <person name="Grigoriev I."/>
        </authorList>
    </citation>
    <scope>NUCLEOTIDE SEQUENCE [LARGE SCALE GENOMIC DNA]</scope>
    <source>
        <strain evidence="2 3">CCMP1102</strain>
    </source>
</reference>
<organism evidence="2 3">
    <name type="scientific">Fragilariopsis cylindrus CCMP1102</name>
    <dbReference type="NCBI Taxonomy" id="635003"/>
    <lineage>
        <taxon>Eukaryota</taxon>
        <taxon>Sar</taxon>
        <taxon>Stramenopiles</taxon>
        <taxon>Ochrophyta</taxon>
        <taxon>Bacillariophyta</taxon>
        <taxon>Bacillariophyceae</taxon>
        <taxon>Bacillariophycidae</taxon>
        <taxon>Bacillariales</taxon>
        <taxon>Bacillariaceae</taxon>
        <taxon>Fragilariopsis</taxon>
    </lineage>
</organism>